<dbReference type="InterPro" id="IPR036974">
    <property type="entry name" value="PUA_sf"/>
</dbReference>
<keyword evidence="8" id="KW-1185">Reference proteome</keyword>
<reference evidence="8" key="1">
    <citation type="submission" date="2023-01" db="EMBL/GenBank/DDBJ databases">
        <title>Key to firefly adult light organ development and bioluminescence: homeobox transcription factors regulate luciferase expression and transportation to peroxisome.</title>
        <authorList>
            <person name="Fu X."/>
        </authorList>
    </citation>
    <scope>NUCLEOTIDE SEQUENCE [LARGE SCALE GENOMIC DNA]</scope>
</reference>
<dbReference type="PRINTS" id="PR02008">
    <property type="entry name" value="RCMTFAMILY"/>
</dbReference>
<organism evidence="7 8">
    <name type="scientific">Aquatica leii</name>
    <dbReference type="NCBI Taxonomy" id="1421715"/>
    <lineage>
        <taxon>Eukaryota</taxon>
        <taxon>Metazoa</taxon>
        <taxon>Ecdysozoa</taxon>
        <taxon>Arthropoda</taxon>
        <taxon>Hexapoda</taxon>
        <taxon>Insecta</taxon>
        <taxon>Pterygota</taxon>
        <taxon>Neoptera</taxon>
        <taxon>Endopterygota</taxon>
        <taxon>Coleoptera</taxon>
        <taxon>Polyphaga</taxon>
        <taxon>Elateriformia</taxon>
        <taxon>Elateroidea</taxon>
        <taxon>Lampyridae</taxon>
        <taxon>Luciolinae</taxon>
        <taxon>Aquatica</taxon>
    </lineage>
</organism>
<keyword evidence="4 5" id="KW-0694">RNA-binding</keyword>
<dbReference type="Gene3D" id="2.30.130.10">
    <property type="entry name" value="PUA domain"/>
    <property type="match status" value="1"/>
</dbReference>
<comment type="similarity">
    <text evidence="5">Belongs to the class I-like SAM-binding methyltransferase superfamily. RsmB/NOP family.</text>
</comment>
<evidence type="ECO:0000256" key="4">
    <source>
        <dbReference type="ARBA" id="ARBA00022884"/>
    </source>
</evidence>
<dbReference type="PANTHER" id="PTHR22807">
    <property type="entry name" value="NOP2 YEAST -RELATED NOL1/NOP2/FMU SUN DOMAIN-CONTAINING"/>
    <property type="match status" value="1"/>
</dbReference>
<dbReference type="GO" id="GO:0001510">
    <property type="term" value="P:RNA methylation"/>
    <property type="evidence" value="ECO:0007669"/>
    <property type="project" value="InterPro"/>
</dbReference>
<dbReference type="InterPro" id="IPR023267">
    <property type="entry name" value="RCMT"/>
</dbReference>
<gene>
    <name evidence="7" type="ORF">RN001_011869</name>
</gene>
<dbReference type="PROSITE" id="PS50890">
    <property type="entry name" value="PUA"/>
    <property type="match status" value="1"/>
</dbReference>
<dbReference type="InterPro" id="IPR001678">
    <property type="entry name" value="MeTrfase_RsmB-F_NOP2_dom"/>
</dbReference>
<evidence type="ECO:0000256" key="2">
    <source>
        <dbReference type="ARBA" id="ARBA00022679"/>
    </source>
</evidence>
<dbReference type="InterPro" id="IPR049560">
    <property type="entry name" value="MeTrfase_RsmB-F_NOP2_cat"/>
</dbReference>
<protein>
    <recommendedName>
        <fullName evidence="6">SAM-dependent MTase RsmB/NOP-type domain-containing protein</fullName>
    </recommendedName>
</protein>
<evidence type="ECO:0000313" key="7">
    <source>
        <dbReference type="EMBL" id="KAK4875447.1"/>
    </source>
</evidence>
<dbReference type="PANTHER" id="PTHR22807:SF34">
    <property type="entry name" value="TRNA (CYTOSINE(72)-C(5))-METHYLTRANSFERASE NSUN6"/>
    <property type="match status" value="1"/>
</dbReference>
<dbReference type="Proteomes" id="UP001353858">
    <property type="component" value="Unassembled WGS sequence"/>
</dbReference>
<evidence type="ECO:0000256" key="3">
    <source>
        <dbReference type="ARBA" id="ARBA00022691"/>
    </source>
</evidence>
<keyword evidence="3 5" id="KW-0949">S-adenosyl-L-methionine</keyword>
<name>A0AAN7SD17_9COLE</name>
<dbReference type="InterPro" id="IPR029063">
    <property type="entry name" value="SAM-dependent_MTases_sf"/>
</dbReference>
<keyword evidence="1 5" id="KW-0489">Methyltransferase</keyword>
<comment type="caution">
    <text evidence="5">Lacks conserved residue(s) required for the propagation of feature annotation.</text>
</comment>
<dbReference type="PROSITE" id="PS51686">
    <property type="entry name" value="SAM_MT_RSMB_NOP"/>
    <property type="match status" value="1"/>
</dbReference>
<comment type="caution">
    <text evidence="7">The sequence shown here is derived from an EMBL/GenBank/DDBJ whole genome shotgun (WGS) entry which is preliminary data.</text>
</comment>
<feature type="active site" description="Nucleophile" evidence="5">
    <location>
        <position position="376"/>
    </location>
</feature>
<evidence type="ECO:0000259" key="6">
    <source>
        <dbReference type="PROSITE" id="PS51686"/>
    </source>
</evidence>
<dbReference type="CDD" id="cd02440">
    <property type="entry name" value="AdoMet_MTases"/>
    <property type="match status" value="1"/>
</dbReference>
<dbReference type="InterPro" id="IPR015947">
    <property type="entry name" value="PUA-like_sf"/>
</dbReference>
<feature type="binding site" evidence="5">
    <location>
        <position position="326"/>
    </location>
    <ligand>
        <name>S-adenosyl-L-methionine</name>
        <dbReference type="ChEBI" id="CHEBI:59789"/>
    </ligand>
</feature>
<dbReference type="GO" id="GO:0008173">
    <property type="term" value="F:RNA methyltransferase activity"/>
    <property type="evidence" value="ECO:0007669"/>
    <property type="project" value="InterPro"/>
</dbReference>
<evidence type="ECO:0000313" key="8">
    <source>
        <dbReference type="Proteomes" id="UP001353858"/>
    </source>
</evidence>
<keyword evidence="2 5" id="KW-0808">Transferase</keyword>
<feature type="binding site" evidence="5">
    <location>
        <position position="267"/>
    </location>
    <ligand>
        <name>S-adenosyl-L-methionine</name>
        <dbReference type="ChEBI" id="CHEBI:59789"/>
    </ligand>
</feature>
<accession>A0AAN7SD17</accession>
<evidence type="ECO:0000256" key="1">
    <source>
        <dbReference type="ARBA" id="ARBA00022603"/>
    </source>
</evidence>
<dbReference type="SUPFAM" id="SSF88697">
    <property type="entry name" value="PUA domain-like"/>
    <property type="match status" value="1"/>
</dbReference>
<dbReference type="Pfam" id="PF01189">
    <property type="entry name" value="Methyltr_RsmB-F"/>
    <property type="match status" value="1"/>
</dbReference>
<dbReference type="EMBL" id="JARPUR010000005">
    <property type="protein sequence ID" value="KAK4875447.1"/>
    <property type="molecule type" value="Genomic_DNA"/>
</dbReference>
<dbReference type="SUPFAM" id="SSF53335">
    <property type="entry name" value="S-adenosyl-L-methionine-dependent methyltransferases"/>
    <property type="match status" value="1"/>
</dbReference>
<evidence type="ECO:0000256" key="5">
    <source>
        <dbReference type="PROSITE-ProRule" id="PRU01023"/>
    </source>
</evidence>
<proteinExistence type="inferred from homology"/>
<dbReference type="CDD" id="cd21150">
    <property type="entry name" value="PUA_NSun6-like"/>
    <property type="match status" value="1"/>
</dbReference>
<dbReference type="Gene3D" id="3.40.50.150">
    <property type="entry name" value="Vaccinia Virus protein VP39"/>
    <property type="match status" value="1"/>
</dbReference>
<feature type="domain" description="SAM-dependent MTase RsmB/NOP-type" evidence="6">
    <location>
        <begin position="138"/>
        <end position="446"/>
    </location>
</feature>
<dbReference type="AlphaFoldDB" id="A0AAN7SD17"/>
<dbReference type="GO" id="GO:0003723">
    <property type="term" value="F:RNA binding"/>
    <property type="evidence" value="ECO:0007669"/>
    <property type="project" value="UniProtKB-UniRule"/>
</dbReference>
<sequence>MPYPNSPFSEKMEKLILQNNLNNCDDEIQNQVYLEKTLKWLCTWPKITSLRVNTTTHTVDDVIKLIEEEVRKITPHDPPPKIEVHSLFSDVVILHNQMTKYLNLNKEINEVIVDVHCAASVLRGAHIFAPGVIGMLPGAAIGDRVSVYADLLGQCKKGFNKIYNYSEKLFLGNGVIKMTRRDLFGNDLVLSGVAVEVTDRISGCLSVNENLFPIGSVLLQNIPSSICIHALKIEPDLTILDMCASPGNKTTHIAALMTNKGTLVAIDKTPSKVKVLKETCDKYKAKVHVFEANSTKLLDKESKISKWCPDDGAFFPACMFDRILLDAPCSSLGKRPQLSNKISEAVLKSYVPLQRKLFNTAVCLLKPNGYLLYSTCTIALAENEGIVAWAIKNYDCLELVKPDPYLGEPGLLGTTLTEAQRNRVQRFGPDQDIDSVGFFFALFIKIR</sequence>